<dbReference type="Pfam" id="PF12796">
    <property type="entry name" value="Ank_2"/>
    <property type="match status" value="4"/>
</dbReference>
<dbReference type="PROSITE" id="PS50297">
    <property type="entry name" value="ANK_REP_REGION"/>
    <property type="match status" value="3"/>
</dbReference>
<dbReference type="PANTHER" id="PTHR24178">
    <property type="entry name" value="MOLTING PROTEIN MLT-4"/>
    <property type="match status" value="1"/>
</dbReference>
<dbReference type="PROSITE" id="PS50088">
    <property type="entry name" value="ANK_REPEAT"/>
    <property type="match status" value="6"/>
</dbReference>
<dbReference type="EMBL" id="SOZJ01000007">
    <property type="protein sequence ID" value="TGJ64642.1"/>
    <property type="molecule type" value="Genomic_DNA"/>
</dbReference>
<dbReference type="SUPFAM" id="SSF48403">
    <property type="entry name" value="Ankyrin repeat"/>
    <property type="match status" value="1"/>
</dbReference>
<organism evidence="3 4">
    <name type="scientific">Orbilia oligospora</name>
    <name type="common">Nematode-trapping fungus</name>
    <name type="synonym">Arthrobotrys oligospora</name>
    <dbReference type="NCBI Taxonomy" id="2813651"/>
    <lineage>
        <taxon>Eukaryota</taxon>
        <taxon>Fungi</taxon>
        <taxon>Dikarya</taxon>
        <taxon>Ascomycota</taxon>
        <taxon>Pezizomycotina</taxon>
        <taxon>Orbiliomycetes</taxon>
        <taxon>Orbiliales</taxon>
        <taxon>Orbiliaceae</taxon>
        <taxon>Orbilia</taxon>
    </lineage>
</organism>
<dbReference type="Gene3D" id="1.25.40.20">
    <property type="entry name" value="Ankyrin repeat-containing domain"/>
    <property type="match status" value="3"/>
</dbReference>
<proteinExistence type="predicted"/>
<dbReference type="InterPro" id="IPR036770">
    <property type="entry name" value="Ankyrin_rpt-contain_sf"/>
</dbReference>
<sequence>MLLREGTSLQVEDINGETALLKAVCEGHCAVVDALLSWGASWTLNRRSNGSGETPLIAAARKRFIKIVEILVRERADLGEKEYSLQWTEFSYAIVGGHAAVVEFLVSKGADLEPKDKYGQTPLMLAAEWEREQIVDILLRRGADRDPTAKDSQNMGLPLYAAMGEHLELVERLLHQGVNVDTQDYLGRTPLWFAVQSGRYGILEALLREGANAEIPEGGRTLLMAGAGAGASSTIEVLLKRGRQIFLRGLLLCHGADLESKDNNGLTPLASAAWPYGTRKDTLEAIPELLLRKGTKLDLETIDNTGRTPLSRAVAVIADSSQPNFVVVTLLGLGADIESKDHRGRTPLSWAVMHGDYATVDLLLMKGANPHSEDDEGETPISWAHKN</sequence>
<accession>A0A7C8TXV4</accession>
<dbReference type="PANTHER" id="PTHR24178:SF9">
    <property type="entry name" value="ANK_REP_REGION DOMAIN-CONTAINING PROTEIN"/>
    <property type="match status" value="1"/>
</dbReference>
<evidence type="ECO:0000256" key="2">
    <source>
        <dbReference type="ARBA" id="ARBA00023043"/>
    </source>
</evidence>
<evidence type="ECO:0000313" key="3">
    <source>
        <dbReference type="EMBL" id="TGJ64642.1"/>
    </source>
</evidence>
<gene>
    <name evidence="3" type="ORF">EYR41_010686</name>
</gene>
<dbReference type="SMART" id="SM00248">
    <property type="entry name" value="ANK"/>
    <property type="match status" value="9"/>
</dbReference>
<dbReference type="InterPro" id="IPR002110">
    <property type="entry name" value="Ankyrin_rpt"/>
</dbReference>
<evidence type="ECO:0000256" key="1">
    <source>
        <dbReference type="ARBA" id="ARBA00022737"/>
    </source>
</evidence>
<name>A0A7C8TXV4_ORBOL</name>
<keyword evidence="1" id="KW-0677">Repeat</keyword>
<dbReference type="Proteomes" id="UP000297595">
    <property type="component" value="Unassembled WGS sequence"/>
</dbReference>
<protein>
    <submittedName>
        <fullName evidence="3">Uncharacterized protein</fullName>
    </submittedName>
</protein>
<keyword evidence="2" id="KW-0040">ANK repeat</keyword>
<reference evidence="3 4" key="1">
    <citation type="submission" date="2019-03" db="EMBL/GenBank/DDBJ databases">
        <title>Nematode-trapping fungi genome.</title>
        <authorList>
            <person name="Vidal-Diez De Ulzurrun G."/>
        </authorList>
    </citation>
    <scope>NUCLEOTIDE SEQUENCE [LARGE SCALE GENOMIC DNA]</scope>
    <source>
        <strain evidence="3 4">TWF154</strain>
    </source>
</reference>
<comment type="caution">
    <text evidence="3">The sequence shown here is derived from an EMBL/GenBank/DDBJ whole genome shotgun (WGS) entry which is preliminary data.</text>
</comment>
<dbReference type="AlphaFoldDB" id="A0A7C8TXV4"/>
<evidence type="ECO:0000313" key="4">
    <source>
        <dbReference type="Proteomes" id="UP000297595"/>
    </source>
</evidence>